<keyword evidence="5" id="KW-1185">Reference proteome</keyword>
<dbReference type="Pfam" id="PF18962">
    <property type="entry name" value="Por_Secre_tail"/>
    <property type="match status" value="1"/>
</dbReference>
<keyword evidence="1 2" id="KW-0732">Signal</keyword>
<sequence>MNKITLLVTFFLFSLSLFSQNGPGGVGDSNSNRFWFIADQIDQADGTAVSVWENLGGNANNASPENTPPTYNSNFSNGFGGVEFDAANTGFSIADNLDLNNGGPYSQRTFTAVLKTGADISTRQIIFEEGGGTRGLNMYIFQGDLYYGAWNLNDDDGPGSPWGFSSLSTPIAVNTKYIITYIFKGNDSSTGTIECYLNGDLAGTITDVGLLYNHKKAGIGSADSNDTFGEAGSLNGSFPFIGSIAEFIMYDFSLNNSERISVENYLSSKYDIALSSNDIYDQDLSANGDYDFNLVSVNQQTASDQHQSTNRGTGLVSLNTSSTLSDGDYFSLGSDLEDQTALGSSNCNLNGKDVSRFQTTWRVSKNGTVTPNITINFSTIDADVLNTTDIQILIDDDQTFSTPVILDASSITASDASFTGLSINDGDYITFEISINRVIANTVAGLNLEEQERFRFEANLIDQVDGANVSAWENIGVNINNATLQNNPPSLVKDFVNGQNMLQFERSNNESFEIANNSDLNEGGEPYSNRTYSLVFQTGSNVTARQVIYEEGETTRGVVIYVFNEEVYFGAYNESDDGAGSPWAFKSVKASVSPNSTYVMTNVFSGNSTSTGTIETFLNGSSVGITTGVGFLYDHAGNISIGKNGDGNIFENGNVNAGNYFGGNIGELIIYNNSLNTNQIDILNNHLLAKYGVNPASNDIYAYDTNSGGDFDFNLIGVRETSATRIDATTYSSGVVKLRNPSSLASGDALFIASNVQDQTALDLSSIDCSTATEDNLKLAASWRVSLTGTPGTIDLELSYKDIDRNVNGSSEIELIIADNPDFTNPTRITSTEFCSSAIFENISFNEGDYFTFERRNIQPVIWDGTNYTNGSGPSNEPTLADEFKKLIINATGASLVEDAACTCLVIDPSSDLDTNNFNLNVSKDLSNDGQITGTGEVILNGSSAQSLSGTGAYENLRIDNPTSVDFTGASDLFGVLYVDQGTLNTAGNLYLRCNFDSPPKTAQVAAVNGVITGNVTVEQCYPARRAFRFISSSVSGGTINSNWQEGVNNKGLNFPTDNKNPNPGYGTHITGSTTGGSGFDATPSGNPSLYTFDNIGRDWIPVSSTTQSLEAGTPYRLFIRGDRGIDVTLNSSTPTDTRLRATGVLTTGPNSQTNLSDVAGSFNFIANPYHAQVDMNLLTTNSSNIRNTFYYVWDPTLAGSGGRGAYVTVDLSDGSTSFTDTGISGSPLNTANEFLQPMQAAFVLVDTNTGPTSVDFKESHKNVNPDQTETKSLSQSEYINIQLFDADSYTQGNTASDGLKIKFDKSYSTTSKDDAPKLGNLDENLARKVGSDFSSIELRPFPEEEERLELFMNQYRREAYVMKFDLTDNLNTQVFIEDKYLNQVTEVTQTEDTYSFTVDESIPESKASDRFRLVFEPVSLSTMEETLVNASLYPNPTKGSFSISGENLGEETEVEIYNMIGQQVYKTNLENQLTTEITDFNGSAGVYLVKLKTNQGERTFKLIKQ</sequence>
<dbReference type="EMBL" id="JBHTIV010000007">
    <property type="protein sequence ID" value="MFD0932464.1"/>
    <property type="molecule type" value="Genomic_DNA"/>
</dbReference>
<evidence type="ECO:0000259" key="3">
    <source>
        <dbReference type="Pfam" id="PF18962"/>
    </source>
</evidence>
<name>A0ABW3GQF7_9FLAO</name>
<gene>
    <name evidence="4" type="ORF">ACFQ0R_07625</name>
</gene>
<dbReference type="InterPro" id="IPR026444">
    <property type="entry name" value="Secre_tail"/>
</dbReference>
<feature type="domain" description="Secretion system C-terminal sorting" evidence="3">
    <location>
        <begin position="1433"/>
        <end position="1504"/>
    </location>
</feature>
<evidence type="ECO:0000313" key="4">
    <source>
        <dbReference type="EMBL" id="MFD0932464.1"/>
    </source>
</evidence>
<evidence type="ECO:0000256" key="1">
    <source>
        <dbReference type="ARBA" id="ARBA00022729"/>
    </source>
</evidence>
<reference evidence="5" key="1">
    <citation type="journal article" date="2019" name="Int. J. Syst. Evol. Microbiol.">
        <title>The Global Catalogue of Microorganisms (GCM) 10K type strain sequencing project: providing services to taxonomists for standard genome sequencing and annotation.</title>
        <authorList>
            <consortium name="The Broad Institute Genomics Platform"/>
            <consortium name="The Broad Institute Genome Sequencing Center for Infectious Disease"/>
            <person name="Wu L."/>
            <person name="Ma J."/>
        </authorList>
    </citation>
    <scope>NUCLEOTIDE SEQUENCE [LARGE SCALE GENOMIC DNA]</scope>
    <source>
        <strain evidence="5">CCUG 56752</strain>
    </source>
</reference>
<dbReference type="SUPFAM" id="SSF49899">
    <property type="entry name" value="Concanavalin A-like lectins/glucanases"/>
    <property type="match status" value="2"/>
</dbReference>
<dbReference type="NCBIfam" id="TIGR04183">
    <property type="entry name" value="Por_Secre_tail"/>
    <property type="match status" value="1"/>
</dbReference>
<dbReference type="InterPro" id="IPR013320">
    <property type="entry name" value="ConA-like_dom_sf"/>
</dbReference>
<comment type="caution">
    <text evidence="4">The sequence shown here is derived from an EMBL/GenBank/DDBJ whole genome shotgun (WGS) entry which is preliminary data.</text>
</comment>
<dbReference type="RefSeq" id="WP_379657785.1">
    <property type="nucleotide sequence ID" value="NZ_JBHTIV010000007.1"/>
</dbReference>
<feature type="chain" id="PRO_5045064067" evidence="2">
    <location>
        <begin position="22"/>
        <end position="1506"/>
    </location>
</feature>
<dbReference type="Gene3D" id="2.60.120.200">
    <property type="match status" value="2"/>
</dbReference>
<organism evidence="4 5">
    <name type="scientific">Psychroflexus salinarum</name>
    <dbReference type="NCBI Taxonomy" id="546024"/>
    <lineage>
        <taxon>Bacteria</taxon>
        <taxon>Pseudomonadati</taxon>
        <taxon>Bacteroidota</taxon>
        <taxon>Flavobacteriia</taxon>
        <taxon>Flavobacteriales</taxon>
        <taxon>Flavobacteriaceae</taxon>
        <taxon>Psychroflexus</taxon>
    </lineage>
</organism>
<evidence type="ECO:0000313" key="5">
    <source>
        <dbReference type="Proteomes" id="UP001597049"/>
    </source>
</evidence>
<proteinExistence type="predicted"/>
<feature type="signal peptide" evidence="2">
    <location>
        <begin position="1"/>
        <end position="21"/>
    </location>
</feature>
<dbReference type="Proteomes" id="UP001597049">
    <property type="component" value="Unassembled WGS sequence"/>
</dbReference>
<protein>
    <submittedName>
        <fullName evidence="4">T9SS type A sorting domain-containing protein</fullName>
    </submittedName>
</protein>
<accession>A0ABW3GQF7</accession>
<evidence type="ECO:0000256" key="2">
    <source>
        <dbReference type="SAM" id="SignalP"/>
    </source>
</evidence>